<reference evidence="1" key="2">
    <citation type="submission" date="2020-11" db="EMBL/GenBank/DDBJ databases">
        <authorList>
            <person name="McCartney M.A."/>
            <person name="Auch B."/>
            <person name="Kono T."/>
            <person name="Mallez S."/>
            <person name="Becker A."/>
            <person name="Gohl D.M."/>
            <person name="Silverstein K.A.T."/>
            <person name="Koren S."/>
            <person name="Bechman K.B."/>
            <person name="Herman A."/>
            <person name="Abrahante J.E."/>
            <person name="Garbe J."/>
        </authorList>
    </citation>
    <scope>NUCLEOTIDE SEQUENCE</scope>
    <source>
        <strain evidence="1">Duluth1</strain>
        <tissue evidence="1">Whole animal</tissue>
    </source>
</reference>
<gene>
    <name evidence="1" type="ORF">DPMN_175104</name>
</gene>
<protein>
    <submittedName>
        <fullName evidence="1">Uncharacterized protein</fullName>
    </submittedName>
</protein>
<dbReference type="EMBL" id="JAIWYP010000009">
    <property type="protein sequence ID" value="KAH3773736.1"/>
    <property type="molecule type" value="Genomic_DNA"/>
</dbReference>
<evidence type="ECO:0000313" key="1">
    <source>
        <dbReference type="EMBL" id="KAH3773736.1"/>
    </source>
</evidence>
<accession>A0A9D4IFQ9</accession>
<dbReference type="Proteomes" id="UP000828390">
    <property type="component" value="Unassembled WGS sequence"/>
</dbReference>
<evidence type="ECO:0000313" key="2">
    <source>
        <dbReference type="Proteomes" id="UP000828390"/>
    </source>
</evidence>
<proteinExistence type="predicted"/>
<comment type="caution">
    <text evidence="1">The sequence shown here is derived from an EMBL/GenBank/DDBJ whole genome shotgun (WGS) entry which is preliminary data.</text>
</comment>
<reference evidence="1" key="1">
    <citation type="journal article" date="2019" name="bioRxiv">
        <title>The Genome of the Zebra Mussel, Dreissena polymorpha: A Resource for Invasive Species Research.</title>
        <authorList>
            <person name="McCartney M.A."/>
            <person name="Auch B."/>
            <person name="Kono T."/>
            <person name="Mallez S."/>
            <person name="Zhang Y."/>
            <person name="Obille A."/>
            <person name="Becker A."/>
            <person name="Abrahante J.E."/>
            <person name="Garbe J."/>
            <person name="Badalamenti J.P."/>
            <person name="Herman A."/>
            <person name="Mangelson H."/>
            <person name="Liachko I."/>
            <person name="Sullivan S."/>
            <person name="Sone E.D."/>
            <person name="Koren S."/>
            <person name="Silverstein K.A.T."/>
            <person name="Beckman K.B."/>
            <person name="Gohl D.M."/>
        </authorList>
    </citation>
    <scope>NUCLEOTIDE SEQUENCE</scope>
    <source>
        <strain evidence="1">Duluth1</strain>
        <tissue evidence="1">Whole animal</tissue>
    </source>
</reference>
<sequence>MAAEQKRLVYADIDIAFLEMKQKKVTKKNNNVHAEYTSIRELISDVSESMSILIHKTVLPSSMTSC</sequence>
<keyword evidence="2" id="KW-1185">Reference proteome</keyword>
<dbReference type="AlphaFoldDB" id="A0A9D4IFQ9"/>
<organism evidence="1 2">
    <name type="scientific">Dreissena polymorpha</name>
    <name type="common">Zebra mussel</name>
    <name type="synonym">Mytilus polymorpha</name>
    <dbReference type="NCBI Taxonomy" id="45954"/>
    <lineage>
        <taxon>Eukaryota</taxon>
        <taxon>Metazoa</taxon>
        <taxon>Spiralia</taxon>
        <taxon>Lophotrochozoa</taxon>
        <taxon>Mollusca</taxon>
        <taxon>Bivalvia</taxon>
        <taxon>Autobranchia</taxon>
        <taxon>Heteroconchia</taxon>
        <taxon>Euheterodonta</taxon>
        <taxon>Imparidentia</taxon>
        <taxon>Neoheterodontei</taxon>
        <taxon>Myida</taxon>
        <taxon>Dreissenoidea</taxon>
        <taxon>Dreissenidae</taxon>
        <taxon>Dreissena</taxon>
    </lineage>
</organism>
<name>A0A9D4IFQ9_DREPO</name>